<proteinExistence type="predicted"/>
<reference evidence="4 5" key="1">
    <citation type="submission" date="2022-12" db="EMBL/GenBank/DDBJ databases">
        <title>Complete genome sequencing of Dickeya lacustris type strain LMG30899.</title>
        <authorList>
            <person name="Dobhal S."/>
            <person name="Arizala D."/>
            <person name="Arif M."/>
        </authorList>
    </citation>
    <scope>NUCLEOTIDE SEQUENCE [LARGE SCALE GENOMIC DNA]</scope>
    <source>
        <strain evidence="4 5">LMG30899</strain>
    </source>
</reference>
<feature type="domain" description="Thymidylate synthase/dCMP hydroxymethylase" evidence="3">
    <location>
        <begin position="12"/>
        <end position="220"/>
    </location>
</feature>
<dbReference type="InterPro" id="IPR023451">
    <property type="entry name" value="Thymidate_synth/dCMP_Mease_dom"/>
</dbReference>
<dbReference type="Pfam" id="PF00303">
    <property type="entry name" value="Thymidylat_synt"/>
    <property type="match status" value="1"/>
</dbReference>
<evidence type="ECO:0000256" key="2">
    <source>
        <dbReference type="ARBA" id="ARBA00022679"/>
    </source>
</evidence>
<dbReference type="Proteomes" id="UP001219630">
    <property type="component" value="Chromosome"/>
</dbReference>
<dbReference type="Gene3D" id="3.30.572.10">
    <property type="entry name" value="Thymidylate synthase/dCMP hydroxymethylase domain"/>
    <property type="match status" value="1"/>
</dbReference>
<evidence type="ECO:0000313" key="5">
    <source>
        <dbReference type="Proteomes" id="UP001219630"/>
    </source>
</evidence>
<keyword evidence="5" id="KW-1185">Reference proteome</keyword>
<dbReference type="InterPro" id="IPR036926">
    <property type="entry name" value="Thymidate_synth/dCMP_Mease_sf"/>
</dbReference>
<dbReference type="SUPFAM" id="SSF55831">
    <property type="entry name" value="Thymidylate synthase/dCMP hydroxymethylase"/>
    <property type="match status" value="1"/>
</dbReference>
<keyword evidence="1" id="KW-0489">Methyltransferase</keyword>
<dbReference type="PANTHER" id="PTHR11548">
    <property type="entry name" value="THYMIDYLATE SYNTHASE 1"/>
    <property type="match status" value="1"/>
</dbReference>
<dbReference type="RefSeq" id="WP_240632690.1">
    <property type="nucleotide sequence ID" value="NZ_CP114280.1"/>
</dbReference>
<dbReference type="EMBL" id="CP114280">
    <property type="protein sequence ID" value="WFN57634.1"/>
    <property type="molecule type" value="Genomic_DNA"/>
</dbReference>
<gene>
    <name evidence="4" type="ORF">O1Q98_12165</name>
</gene>
<name>A0ABY8GC83_9GAMM</name>
<evidence type="ECO:0000259" key="3">
    <source>
        <dbReference type="Pfam" id="PF00303"/>
    </source>
</evidence>
<accession>A0ABY8GC83</accession>
<dbReference type="PANTHER" id="PTHR11548:SF1">
    <property type="entry name" value="THYMIDYLATE SYNTHASE 1"/>
    <property type="match status" value="1"/>
</dbReference>
<dbReference type="InterPro" id="IPR045097">
    <property type="entry name" value="Thymidate_synth/dCMP_Mease"/>
</dbReference>
<organism evidence="4 5">
    <name type="scientific">Dickeya lacustris</name>
    <dbReference type="NCBI Taxonomy" id="2259638"/>
    <lineage>
        <taxon>Bacteria</taxon>
        <taxon>Pseudomonadati</taxon>
        <taxon>Pseudomonadota</taxon>
        <taxon>Gammaproteobacteria</taxon>
        <taxon>Enterobacterales</taxon>
        <taxon>Pectobacteriaceae</taxon>
        <taxon>Dickeya</taxon>
    </lineage>
</organism>
<protein>
    <submittedName>
        <fullName evidence="4">Thymidylate synthase</fullName>
    </submittedName>
</protein>
<sequence>MNRNITTALVSTLNNILKNGSHVGSRDQEQIEVLSTLTKITKPSERFLVIPGRNNNVFAQVAETMWVLAGRNDLEFLDNYLPRAIEFSDDLKTWRAAYGPRLRKWNGTVDQLQGVIKRFQEDPLTKRAVISIFDPESDYRETKDVPCNNWLHFIQRNGCLDLHVTVRANDAIWGFSGINFFEWSVLHEIIAKTMGWRVGNISWYVGTFHIYSRHYSTAKKISQIEKPISMYECGVHPTVITTTVDELDNVLELFFKSEELSRSGEFNKASIIAKEISDPFFRNSAILMKIYNAIKLNIDKDITSSYLNELGQSDFRIAAIEYLSRKWKSPMVFDGVKDISPDFYQAFHSMNSCINNYVIS</sequence>
<evidence type="ECO:0000313" key="4">
    <source>
        <dbReference type="EMBL" id="WFN57634.1"/>
    </source>
</evidence>
<keyword evidence="2" id="KW-0808">Transferase</keyword>
<evidence type="ECO:0000256" key="1">
    <source>
        <dbReference type="ARBA" id="ARBA00022603"/>
    </source>
</evidence>